<protein>
    <submittedName>
        <fullName evidence="1">Uncharacterized protein</fullName>
    </submittedName>
</protein>
<gene>
    <name evidence="1" type="ORF">LTR37_009977</name>
</gene>
<accession>A0ACC3N6E3</accession>
<dbReference type="EMBL" id="JAUTXU010000080">
    <property type="protein sequence ID" value="KAK3710956.1"/>
    <property type="molecule type" value="Genomic_DNA"/>
</dbReference>
<reference evidence="1" key="1">
    <citation type="submission" date="2023-07" db="EMBL/GenBank/DDBJ databases">
        <title>Black Yeasts Isolated from many extreme environments.</title>
        <authorList>
            <person name="Coleine C."/>
            <person name="Stajich J.E."/>
            <person name="Selbmann L."/>
        </authorList>
    </citation>
    <scope>NUCLEOTIDE SEQUENCE</scope>
    <source>
        <strain evidence="1">CCFEE 5714</strain>
    </source>
</reference>
<organism evidence="1 2">
    <name type="scientific">Vermiconidia calcicola</name>
    <dbReference type="NCBI Taxonomy" id="1690605"/>
    <lineage>
        <taxon>Eukaryota</taxon>
        <taxon>Fungi</taxon>
        <taxon>Dikarya</taxon>
        <taxon>Ascomycota</taxon>
        <taxon>Pezizomycotina</taxon>
        <taxon>Dothideomycetes</taxon>
        <taxon>Dothideomycetidae</taxon>
        <taxon>Mycosphaerellales</taxon>
        <taxon>Extremaceae</taxon>
        <taxon>Vermiconidia</taxon>
    </lineage>
</organism>
<proteinExistence type="predicted"/>
<evidence type="ECO:0000313" key="2">
    <source>
        <dbReference type="Proteomes" id="UP001281147"/>
    </source>
</evidence>
<dbReference type="Proteomes" id="UP001281147">
    <property type="component" value="Unassembled WGS sequence"/>
</dbReference>
<comment type="caution">
    <text evidence="1">The sequence shown here is derived from an EMBL/GenBank/DDBJ whole genome shotgun (WGS) entry which is preliminary data.</text>
</comment>
<evidence type="ECO:0000313" key="1">
    <source>
        <dbReference type="EMBL" id="KAK3710956.1"/>
    </source>
</evidence>
<sequence length="370" mass="40565">MQHVLQAGLSSGMSAVSGIHTGDHAKPNPVNPSFNGLANVMPEDWIPTGDTKVRYKGKNGDIYAPPFSIGAWSWGDKSTWHWSPEEKPAVVEAWKRCLSKGVNFIDTAQVYGTGASEVICGELVKGMPRDSFVMQTKYYVVPQIKDILHPVDAPLKKLETSLKNFGLDYVDIYLVHGPIHGQSISMIAQGMADCVNKGMAKTVGVANYSLEDMNKMQEELAKYDVPLATNQVESSVLRRLPELSGLLQACKQRGIVLQSYSSLAQGRLTGKYTKDSPPPKEYRFSSYDMADIEPVNALLKKVADGHDVPISAVALNYNLCKGITPVVGVRKEEQAVSNCAALGWRLTNDEIRDIDGVSFEGHTTKLWQHG</sequence>
<name>A0ACC3N6E3_9PEZI</name>
<keyword evidence="2" id="KW-1185">Reference proteome</keyword>